<proteinExistence type="predicted"/>
<sequence>MDISCTYMKKRRSFGAKCNFSCVGPFINVDINPDPKLRKQFEQVSRAEKETQCSKICLYIRCYMILIQVNTVLLPTKSCGVNHHVGGWPSDVDPRDEDQVARFKKKIQKDENFVTSIKQLSDLVENFIMENNSVDIYEEYFVNDIFKGKDDSEFKTLSVYRDSCDVKKRDTQSFLGTRWR</sequence>
<organism evidence="1 2">
    <name type="scientific">Caerostris extrusa</name>
    <name type="common">Bark spider</name>
    <name type="synonym">Caerostris bankana</name>
    <dbReference type="NCBI Taxonomy" id="172846"/>
    <lineage>
        <taxon>Eukaryota</taxon>
        <taxon>Metazoa</taxon>
        <taxon>Ecdysozoa</taxon>
        <taxon>Arthropoda</taxon>
        <taxon>Chelicerata</taxon>
        <taxon>Arachnida</taxon>
        <taxon>Araneae</taxon>
        <taxon>Araneomorphae</taxon>
        <taxon>Entelegynae</taxon>
        <taxon>Araneoidea</taxon>
        <taxon>Araneidae</taxon>
        <taxon>Caerostris</taxon>
    </lineage>
</organism>
<evidence type="ECO:0000313" key="2">
    <source>
        <dbReference type="Proteomes" id="UP001054945"/>
    </source>
</evidence>
<comment type="caution">
    <text evidence="1">The sequence shown here is derived from an EMBL/GenBank/DDBJ whole genome shotgun (WGS) entry which is preliminary data.</text>
</comment>
<protein>
    <submittedName>
        <fullName evidence="1">Dynein intermediate chain 2, axonemal</fullName>
    </submittedName>
</protein>
<name>A0AAV4W0T5_CAEEX</name>
<reference evidence="1 2" key="1">
    <citation type="submission" date="2021-06" db="EMBL/GenBank/DDBJ databases">
        <title>Caerostris extrusa draft genome.</title>
        <authorList>
            <person name="Kono N."/>
            <person name="Arakawa K."/>
        </authorList>
    </citation>
    <scope>NUCLEOTIDE SEQUENCE [LARGE SCALE GENOMIC DNA]</scope>
</reference>
<keyword evidence="2" id="KW-1185">Reference proteome</keyword>
<dbReference type="Proteomes" id="UP001054945">
    <property type="component" value="Unassembled WGS sequence"/>
</dbReference>
<dbReference type="AlphaFoldDB" id="A0AAV4W0T5"/>
<gene>
    <name evidence="1" type="primary">Dnai2</name>
    <name evidence="1" type="ORF">CEXT_73601</name>
</gene>
<evidence type="ECO:0000313" key="1">
    <source>
        <dbReference type="EMBL" id="GIY75288.1"/>
    </source>
</evidence>
<accession>A0AAV4W0T5</accession>
<dbReference type="EMBL" id="BPLR01015322">
    <property type="protein sequence ID" value="GIY75288.1"/>
    <property type="molecule type" value="Genomic_DNA"/>
</dbReference>